<organism evidence="2 3">
    <name type="scientific">Trichomonas vaginalis (strain ATCC PRA-98 / G3)</name>
    <dbReference type="NCBI Taxonomy" id="412133"/>
    <lineage>
        <taxon>Eukaryota</taxon>
        <taxon>Metamonada</taxon>
        <taxon>Parabasalia</taxon>
        <taxon>Trichomonadida</taxon>
        <taxon>Trichomonadidae</taxon>
        <taxon>Trichomonas</taxon>
    </lineage>
</organism>
<keyword evidence="3" id="KW-1185">Reference proteome</keyword>
<dbReference type="Proteomes" id="UP000001542">
    <property type="component" value="Unassembled WGS sequence"/>
</dbReference>
<reference evidence="2" key="1">
    <citation type="submission" date="2006-10" db="EMBL/GenBank/DDBJ databases">
        <authorList>
            <person name="Amadeo P."/>
            <person name="Zhao Q."/>
            <person name="Wortman J."/>
            <person name="Fraser-Liggett C."/>
            <person name="Carlton J."/>
        </authorList>
    </citation>
    <scope>NUCLEOTIDE SEQUENCE</scope>
    <source>
        <strain evidence="2">G3</strain>
    </source>
</reference>
<sequence>MRRQFRFKQIPFKEPQIDPIDEIISQLSDEMQKNQDHPLCKLLEENVKCTQQLAESLEEMSSILSDVSSNINIIPQGKSNYTKAEQIKAELEARLIFHAKCNDPNWPVNRTPNDGSNSQPNT</sequence>
<dbReference type="RefSeq" id="XP_001304564.1">
    <property type="nucleotide sequence ID" value="XM_001304563.1"/>
</dbReference>
<name>A2FTX1_TRIV3</name>
<evidence type="ECO:0000313" key="2">
    <source>
        <dbReference type="EMBL" id="EAX91634.1"/>
    </source>
</evidence>
<dbReference type="AlphaFoldDB" id="A2FTX1"/>
<evidence type="ECO:0000313" key="3">
    <source>
        <dbReference type="Proteomes" id="UP000001542"/>
    </source>
</evidence>
<reference evidence="2" key="2">
    <citation type="journal article" date="2007" name="Science">
        <title>Draft genome sequence of the sexually transmitted pathogen Trichomonas vaginalis.</title>
        <authorList>
            <person name="Carlton J.M."/>
            <person name="Hirt R.P."/>
            <person name="Silva J.C."/>
            <person name="Delcher A.L."/>
            <person name="Schatz M."/>
            <person name="Zhao Q."/>
            <person name="Wortman J.R."/>
            <person name="Bidwell S.L."/>
            <person name="Alsmark U.C.M."/>
            <person name="Besteiro S."/>
            <person name="Sicheritz-Ponten T."/>
            <person name="Noel C.J."/>
            <person name="Dacks J.B."/>
            <person name="Foster P.G."/>
            <person name="Simillion C."/>
            <person name="Van de Peer Y."/>
            <person name="Miranda-Saavedra D."/>
            <person name="Barton G.J."/>
            <person name="Westrop G.D."/>
            <person name="Mueller S."/>
            <person name="Dessi D."/>
            <person name="Fiori P.L."/>
            <person name="Ren Q."/>
            <person name="Paulsen I."/>
            <person name="Zhang H."/>
            <person name="Bastida-Corcuera F.D."/>
            <person name="Simoes-Barbosa A."/>
            <person name="Brown M.T."/>
            <person name="Hayes R.D."/>
            <person name="Mukherjee M."/>
            <person name="Okumura C.Y."/>
            <person name="Schneider R."/>
            <person name="Smith A.J."/>
            <person name="Vanacova S."/>
            <person name="Villalvazo M."/>
            <person name="Haas B.J."/>
            <person name="Pertea M."/>
            <person name="Feldblyum T.V."/>
            <person name="Utterback T.R."/>
            <person name="Shu C.L."/>
            <person name="Osoegawa K."/>
            <person name="de Jong P.J."/>
            <person name="Hrdy I."/>
            <person name="Horvathova L."/>
            <person name="Zubacova Z."/>
            <person name="Dolezal P."/>
            <person name="Malik S.B."/>
            <person name="Logsdon J.M. Jr."/>
            <person name="Henze K."/>
            <person name="Gupta A."/>
            <person name="Wang C.C."/>
            <person name="Dunne R.L."/>
            <person name="Upcroft J.A."/>
            <person name="Upcroft P."/>
            <person name="White O."/>
            <person name="Salzberg S.L."/>
            <person name="Tang P."/>
            <person name="Chiu C.-H."/>
            <person name="Lee Y.-S."/>
            <person name="Embley T.M."/>
            <person name="Coombs G.H."/>
            <person name="Mottram J.C."/>
            <person name="Tachezy J."/>
            <person name="Fraser-Liggett C.M."/>
            <person name="Johnson P.J."/>
        </authorList>
    </citation>
    <scope>NUCLEOTIDE SEQUENCE [LARGE SCALE GENOMIC DNA]</scope>
    <source>
        <strain evidence="2">G3</strain>
    </source>
</reference>
<dbReference type="VEuPathDB" id="TrichDB:TVAG_001860"/>
<dbReference type="KEGG" id="tva:4749333"/>
<feature type="region of interest" description="Disordered" evidence="1">
    <location>
        <begin position="103"/>
        <end position="122"/>
    </location>
</feature>
<dbReference type="VEuPathDB" id="TrichDB:TVAGG3_0130260"/>
<accession>A2FTX1</accession>
<gene>
    <name evidence="2" type="ORF">TVAG_001860</name>
</gene>
<proteinExistence type="predicted"/>
<dbReference type="EMBL" id="DS114020">
    <property type="protein sequence ID" value="EAX91634.1"/>
    <property type="molecule type" value="Genomic_DNA"/>
</dbReference>
<dbReference type="InParanoid" id="A2FTX1"/>
<feature type="compositionally biased region" description="Polar residues" evidence="1">
    <location>
        <begin position="108"/>
        <end position="122"/>
    </location>
</feature>
<dbReference type="SMR" id="A2FTX1"/>
<evidence type="ECO:0000256" key="1">
    <source>
        <dbReference type="SAM" id="MobiDB-lite"/>
    </source>
</evidence>
<protein>
    <submittedName>
        <fullName evidence="2">Uncharacterized protein</fullName>
    </submittedName>
</protein>